<evidence type="ECO:0000313" key="4">
    <source>
        <dbReference type="EMBL" id="SBV99798.1"/>
    </source>
</evidence>
<dbReference type="Pfam" id="PF00171">
    <property type="entry name" value="Aldedh"/>
    <property type="match status" value="1"/>
</dbReference>
<name>A0A212JK87_9FIRM</name>
<keyword evidence="1" id="KW-0560">Oxidoreductase</keyword>
<dbReference type="EMBL" id="FLUN01000001">
    <property type="protein sequence ID" value="SBV99798.1"/>
    <property type="molecule type" value="Genomic_DNA"/>
</dbReference>
<dbReference type="InterPro" id="IPR012408">
    <property type="entry name" value="Acetald_propionald_DH-rel"/>
</dbReference>
<organism evidence="4">
    <name type="scientific">uncultured Eubacteriales bacterium</name>
    <dbReference type="NCBI Taxonomy" id="172733"/>
    <lineage>
        <taxon>Bacteria</taxon>
        <taxon>Bacillati</taxon>
        <taxon>Bacillota</taxon>
        <taxon>Clostridia</taxon>
        <taxon>Eubacteriales</taxon>
        <taxon>environmental samples</taxon>
    </lineage>
</organism>
<reference evidence="4" key="1">
    <citation type="submission" date="2016-04" db="EMBL/GenBank/DDBJ databases">
        <authorList>
            <person name="Evans L.H."/>
            <person name="Alamgir A."/>
            <person name="Owens N."/>
            <person name="Weber N.D."/>
            <person name="Virtaneva K."/>
            <person name="Barbian K."/>
            <person name="Babar A."/>
            <person name="Rosenke K."/>
        </authorList>
    </citation>
    <scope>NUCLEOTIDE SEQUENCE</scope>
    <source>
        <strain evidence="4">86</strain>
    </source>
</reference>
<dbReference type="InterPro" id="IPR015590">
    <property type="entry name" value="Aldehyde_DH_dom"/>
</dbReference>
<keyword evidence="2" id="KW-0520">NAD</keyword>
<dbReference type="NCBIfam" id="NF011927">
    <property type="entry name" value="PRK15398.1"/>
    <property type="match status" value="1"/>
</dbReference>
<gene>
    <name evidence="4" type="primary">eutE</name>
    <name evidence="4" type="ORF">KL86CLO1_11258</name>
</gene>
<dbReference type="Gene3D" id="3.40.605.10">
    <property type="entry name" value="Aldehyde Dehydrogenase, Chain A, domain 1"/>
    <property type="match status" value="1"/>
</dbReference>
<accession>A0A212JK87</accession>
<dbReference type="Gene3D" id="3.40.309.10">
    <property type="entry name" value="Aldehyde Dehydrogenase, Chain A, domain 2"/>
    <property type="match status" value="1"/>
</dbReference>
<dbReference type="PANTHER" id="PTHR11699">
    <property type="entry name" value="ALDEHYDE DEHYDROGENASE-RELATED"/>
    <property type="match status" value="1"/>
</dbReference>
<dbReference type="AlphaFoldDB" id="A0A212JK87"/>
<dbReference type="SUPFAM" id="SSF53720">
    <property type="entry name" value="ALDH-like"/>
    <property type="match status" value="1"/>
</dbReference>
<sequence>MSGNYGIFDTVAECIAAAKEAQHELVTKFTLEDRDRFIGSIRKAMMEQMEDFANLEFEETGYGRIEDKIQKNTGAVMLSQGTEAIPQNMYASDKGLTVEYYAPYGVIGAVTPVTNPAATVVGNGIACIAAGNAVIFNAHPNGKRTSGKAVQELNKAITAAGGPANLLSMPANPDLETLDEIMASPVVKLLVGTGGPGMVATLMKSGKKVIAAGAGNPPSIIDETADLPKAAAGVYGSSSFDNNLLCIAEKEMFVVDAIYDQFLRELQAVGARLLTAEEAEKVTRLVILTDPRSGEQVINKKYVGKCTNVILADAGIQPSGDPRIAIFEAAVDHPLVQIEQMMPVIPVVRCKDFAQAMAWAVETEHDCKHSASIWSRDIYRVTAFGTAVNTTIFVQNGGTMAAFGLGGSGTNAPTIATPTGEGVTGPQTFTRRRRFCMADGGNYLL</sequence>
<feature type="domain" description="Aldehyde dehydrogenase" evidence="3">
    <location>
        <begin position="10"/>
        <end position="400"/>
    </location>
</feature>
<evidence type="ECO:0000259" key="3">
    <source>
        <dbReference type="Pfam" id="PF00171"/>
    </source>
</evidence>
<evidence type="ECO:0000256" key="1">
    <source>
        <dbReference type="ARBA" id="ARBA00023002"/>
    </source>
</evidence>
<dbReference type="InterPro" id="IPR016161">
    <property type="entry name" value="Ald_DH/histidinol_DH"/>
</dbReference>
<evidence type="ECO:0000256" key="2">
    <source>
        <dbReference type="ARBA" id="ARBA00023027"/>
    </source>
</evidence>
<dbReference type="InterPro" id="IPR016163">
    <property type="entry name" value="Ald_DH_C"/>
</dbReference>
<dbReference type="PIRSF" id="PIRSF036410">
    <property type="entry name" value="EutE_PduP"/>
    <property type="match status" value="1"/>
</dbReference>
<protein>
    <submittedName>
        <fullName evidence="4">Putative aldehyde dehydrogenase, ethanolamine utilization protein</fullName>
    </submittedName>
</protein>
<dbReference type="InterPro" id="IPR016162">
    <property type="entry name" value="Ald_DH_N"/>
</dbReference>
<proteinExistence type="predicted"/>
<dbReference type="GO" id="GO:0008774">
    <property type="term" value="F:acetaldehyde dehydrogenase (acetylating) activity"/>
    <property type="evidence" value="ECO:0007669"/>
    <property type="project" value="InterPro"/>
</dbReference>